<accession>A0ACA9R727</accession>
<protein>
    <submittedName>
        <fullName evidence="1">6097_t:CDS:1</fullName>
    </submittedName>
</protein>
<feature type="non-terminal residue" evidence="1">
    <location>
        <position position="1"/>
    </location>
</feature>
<gene>
    <name evidence="1" type="ORF">RPERSI_LOCUS17465</name>
</gene>
<proteinExistence type="predicted"/>
<organism evidence="1 2">
    <name type="scientific">Racocetra persica</name>
    <dbReference type="NCBI Taxonomy" id="160502"/>
    <lineage>
        <taxon>Eukaryota</taxon>
        <taxon>Fungi</taxon>
        <taxon>Fungi incertae sedis</taxon>
        <taxon>Mucoromycota</taxon>
        <taxon>Glomeromycotina</taxon>
        <taxon>Glomeromycetes</taxon>
        <taxon>Diversisporales</taxon>
        <taxon>Gigasporaceae</taxon>
        <taxon>Racocetra</taxon>
    </lineage>
</organism>
<sequence>IEIIDLTEQMNRLTIQDREYYQDPKEEKSQKRIREQKCEKTLQIINEFLNKYRTEEVTKKKKISPPPILKNITTLLNKNVKEIKHKQEQESQNEQFVKDLEELMVKITNIENEYEAIQN</sequence>
<dbReference type="EMBL" id="CAJVQC010044770">
    <property type="protein sequence ID" value="CAG8780212.1"/>
    <property type="molecule type" value="Genomic_DNA"/>
</dbReference>
<comment type="caution">
    <text evidence="1">The sequence shown here is derived from an EMBL/GenBank/DDBJ whole genome shotgun (WGS) entry which is preliminary data.</text>
</comment>
<reference evidence="1" key="1">
    <citation type="submission" date="2021-06" db="EMBL/GenBank/DDBJ databases">
        <authorList>
            <person name="Kallberg Y."/>
            <person name="Tangrot J."/>
            <person name="Rosling A."/>
        </authorList>
    </citation>
    <scope>NUCLEOTIDE SEQUENCE</scope>
    <source>
        <strain evidence="1">MA461A</strain>
    </source>
</reference>
<name>A0ACA9R727_9GLOM</name>
<evidence type="ECO:0000313" key="2">
    <source>
        <dbReference type="Proteomes" id="UP000789920"/>
    </source>
</evidence>
<dbReference type="Proteomes" id="UP000789920">
    <property type="component" value="Unassembled WGS sequence"/>
</dbReference>
<keyword evidence="2" id="KW-1185">Reference proteome</keyword>
<evidence type="ECO:0000313" key="1">
    <source>
        <dbReference type="EMBL" id="CAG8780212.1"/>
    </source>
</evidence>